<dbReference type="PROSITE" id="PS51805">
    <property type="entry name" value="EPHD"/>
    <property type="match status" value="1"/>
</dbReference>
<dbReference type="InterPro" id="IPR013083">
    <property type="entry name" value="Znf_RING/FYVE/PHD"/>
</dbReference>
<dbReference type="CDD" id="cd15571">
    <property type="entry name" value="ePHD"/>
    <property type="match status" value="1"/>
</dbReference>
<feature type="region of interest" description="Disordered" evidence="14">
    <location>
        <begin position="590"/>
        <end position="618"/>
    </location>
</feature>
<gene>
    <name evidence="19" type="ORF">KP509_26G012000</name>
</gene>
<evidence type="ECO:0000256" key="4">
    <source>
        <dbReference type="ARBA" id="ARBA00022691"/>
    </source>
</evidence>
<dbReference type="InterPro" id="IPR001965">
    <property type="entry name" value="Znf_PHD"/>
</dbReference>
<feature type="region of interest" description="Disordered" evidence="14">
    <location>
        <begin position="1371"/>
        <end position="1397"/>
    </location>
</feature>
<evidence type="ECO:0000256" key="8">
    <source>
        <dbReference type="ARBA" id="ARBA00022833"/>
    </source>
</evidence>
<evidence type="ECO:0000256" key="9">
    <source>
        <dbReference type="ARBA" id="ARBA00022853"/>
    </source>
</evidence>
<dbReference type="Gene3D" id="2.170.270.10">
    <property type="entry name" value="SET domain"/>
    <property type="match status" value="1"/>
</dbReference>
<dbReference type="SMART" id="SM00317">
    <property type="entry name" value="SET"/>
    <property type="match status" value="1"/>
</dbReference>
<organism evidence="19 20">
    <name type="scientific">Ceratopteris richardii</name>
    <name type="common">Triangle waterfern</name>
    <dbReference type="NCBI Taxonomy" id="49495"/>
    <lineage>
        <taxon>Eukaryota</taxon>
        <taxon>Viridiplantae</taxon>
        <taxon>Streptophyta</taxon>
        <taxon>Embryophyta</taxon>
        <taxon>Tracheophyta</taxon>
        <taxon>Polypodiopsida</taxon>
        <taxon>Polypodiidae</taxon>
        <taxon>Polypodiales</taxon>
        <taxon>Pteridineae</taxon>
        <taxon>Pteridaceae</taxon>
        <taxon>Parkerioideae</taxon>
        <taxon>Ceratopteris</taxon>
    </lineage>
</organism>
<dbReference type="Pfam" id="PF00856">
    <property type="entry name" value="SET"/>
    <property type="match status" value="1"/>
</dbReference>
<keyword evidence="20" id="KW-1185">Reference proteome</keyword>
<keyword evidence="8" id="KW-0862">Zinc</keyword>
<dbReference type="InterPro" id="IPR046341">
    <property type="entry name" value="SET_dom_sf"/>
</dbReference>
<evidence type="ECO:0000256" key="10">
    <source>
        <dbReference type="ARBA" id="ARBA00023015"/>
    </source>
</evidence>
<evidence type="ECO:0000259" key="15">
    <source>
        <dbReference type="PROSITE" id="PS50016"/>
    </source>
</evidence>
<reference evidence="19" key="1">
    <citation type="submission" date="2021-08" db="EMBL/GenBank/DDBJ databases">
        <title>WGS assembly of Ceratopteris richardii.</title>
        <authorList>
            <person name="Marchant D.B."/>
            <person name="Chen G."/>
            <person name="Jenkins J."/>
            <person name="Shu S."/>
            <person name="Leebens-Mack J."/>
            <person name="Grimwood J."/>
            <person name="Schmutz J."/>
            <person name="Soltis P."/>
            <person name="Soltis D."/>
            <person name="Chen Z.-H."/>
        </authorList>
    </citation>
    <scope>NUCLEOTIDE SEQUENCE</scope>
    <source>
        <strain evidence="19">Whitten #5841</strain>
        <tissue evidence="19">Leaf</tissue>
    </source>
</reference>
<feature type="region of interest" description="Disordered" evidence="14">
    <location>
        <begin position="1233"/>
        <end position="1261"/>
    </location>
</feature>
<feature type="domain" description="PHD-type" evidence="18">
    <location>
        <begin position="1536"/>
        <end position="1652"/>
    </location>
</feature>
<dbReference type="GO" id="GO:0035097">
    <property type="term" value="C:histone methyltransferase complex"/>
    <property type="evidence" value="ECO:0007669"/>
    <property type="project" value="TreeGrafter"/>
</dbReference>
<comment type="subcellular location">
    <subcellularLocation>
        <location evidence="1">Nucleus</location>
    </subcellularLocation>
</comment>
<feature type="domain" description="Post-SET" evidence="17">
    <location>
        <begin position="1873"/>
        <end position="1889"/>
    </location>
</feature>
<evidence type="ECO:0000313" key="20">
    <source>
        <dbReference type="Proteomes" id="UP000825935"/>
    </source>
</evidence>
<dbReference type="PROSITE" id="PS50016">
    <property type="entry name" value="ZF_PHD_2"/>
    <property type="match status" value="1"/>
</dbReference>
<keyword evidence="7 13" id="KW-0863">Zinc-finger</keyword>
<keyword evidence="9" id="KW-0156">Chromatin regulator</keyword>
<evidence type="ECO:0000259" key="16">
    <source>
        <dbReference type="PROSITE" id="PS50280"/>
    </source>
</evidence>
<feature type="domain" description="PHD-type" evidence="15">
    <location>
        <begin position="1401"/>
        <end position="1451"/>
    </location>
</feature>
<dbReference type="SUPFAM" id="SSF57903">
    <property type="entry name" value="FYVE/PHD zinc finger"/>
    <property type="match status" value="1"/>
</dbReference>
<keyword evidence="10" id="KW-0805">Transcription regulation</keyword>
<protein>
    <recommendedName>
        <fullName evidence="21">Histone-lysine N-methyltransferase</fullName>
    </recommendedName>
</protein>
<feature type="domain" description="SET" evidence="16">
    <location>
        <begin position="1745"/>
        <end position="1866"/>
    </location>
</feature>
<dbReference type="InterPro" id="IPR032308">
    <property type="entry name" value="TDBD"/>
</dbReference>
<evidence type="ECO:0008006" key="21">
    <source>
        <dbReference type="Google" id="ProtNLM"/>
    </source>
</evidence>
<evidence type="ECO:0000313" key="19">
    <source>
        <dbReference type="EMBL" id="KAH7296179.1"/>
    </source>
</evidence>
<dbReference type="SMART" id="SM00508">
    <property type="entry name" value="PostSET"/>
    <property type="match status" value="1"/>
</dbReference>
<dbReference type="InterPro" id="IPR011011">
    <property type="entry name" value="Znf_FYVE_PHD"/>
</dbReference>
<dbReference type="GO" id="GO:0042800">
    <property type="term" value="F:histone H3K4 methyltransferase activity"/>
    <property type="evidence" value="ECO:0007669"/>
    <property type="project" value="TreeGrafter"/>
</dbReference>
<dbReference type="PROSITE" id="PS50280">
    <property type="entry name" value="SET"/>
    <property type="match status" value="1"/>
</dbReference>
<comment type="caution">
    <text evidence="19">The sequence shown here is derived from an EMBL/GenBank/DDBJ whole genome shotgun (WGS) entry which is preliminary data.</text>
</comment>
<evidence type="ECO:0000256" key="6">
    <source>
        <dbReference type="ARBA" id="ARBA00022737"/>
    </source>
</evidence>
<dbReference type="EMBL" id="CM035431">
    <property type="protein sequence ID" value="KAH7296179.1"/>
    <property type="molecule type" value="Genomic_DNA"/>
</dbReference>
<keyword evidence="5" id="KW-0479">Metal-binding</keyword>
<keyword evidence="2" id="KW-0489">Methyltransferase</keyword>
<evidence type="ECO:0000256" key="1">
    <source>
        <dbReference type="ARBA" id="ARBA00004123"/>
    </source>
</evidence>
<feature type="compositionally biased region" description="Basic and acidic residues" evidence="14">
    <location>
        <begin position="1033"/>
        <end position="1048"/>
    </location>
</feature>
<feature type="compositionally biased region" description="Basic residues" evidence="14">
    <location>
        <begin position="1016"/>
        <end position="1026"/>
    </location>
</feature>
<dbReference type="OrthoDB" id="308383at2759"/>
<evidence type="ECO:0000256" key="3">
    <source>
        <dbReference type="ARBA" id="ARBA00022679"/>
    </source>
</evidence>
<dbReference type="InterPro" id="IPR019787">
    <property type="entry name" value="Znf_PHD-finger"/>
</dbReference>
<evidence type="ECO:0000256" key="5">
    <source>
        <dbReference type="ARBA" id="ARBA00022723"/>
    </source>
</evidence>
<name>A0A8T2RIF7_CERRI</name>
<keyword evidence="11" id="KW-0804">Transcription</keyword>
<proteinExistence type="predicted"/>
<evidence type="ECO:0000256" key="12">
    <source>
        <dbReference type="ARBA" id="ARBA00023242"/>
    </source>
</evidence>
<evidence type="ECO:0000259" key="17">
    <source>
        <dbReference type="PROSITE" id="PS50868"/>
    </source>
</evidence>
<evidence type="ECO:0000256" key="2">
    <source>
        <dbReference type="ARBA" id="ARBA00022603"/>
    </source>
</evidence>
<dbReference type="PANTHER" id="PTHR45838:SF4">
    <property type="entry name" value="HISTONE-LYSINE N-METHYLTRANSFERASE TRITHORAX"/>
    <property type="match status" value="1"/>
</dbReference>
<dbReference type="SUPFAM" id="SSF82199">
    <property type="entry name" value="SET domain"/>
    <property type="match status" value="1"/>
</dbReference>
<feature type="compositionally biased region" description="Polar residues" evidence="14">
    <location>
        <begin position="602"/>
        <end position="618"/>
    </location>
</feature>
<dbReference type="InterPro" id="IPR003616">
    <property type="entry name" value="Post-SET_dom"/>
</dbReference>
<keyword evidence="6" id="KW-0677">Repeat</keyword>
<dbReference type="Pfam" id="PF13832">
    <property type="entry name" value="zf-HC5HC2H_2"/>
    <property type="match status" value="1"/>
</dbReference>
<feature type="region of interest" description="Disordered" evidence="14">
    <location>
        <begin position="1006"/>
        <end position="1051"/>
    </location>
</feature>
<dbReference type="GO" id="GO:0032259">
    <property type="term" value="P:methylation"/>
    <property type="evidence" value="ECO:0007669"/>
    <property type="project" value="UniProtKB-KW"/>
</dbReference>
<dbReference type="InterPro" id="IPR001214">
    <property type="entry name" value="SET_dom"/>
</dbReference>
<feature type="compositionally biased region" description="Polar residues" evidence="14">
    <location>
        <begin position="1233"/>
        <end position="1242"/>
    </location>
</feature>
<evidence type="ECO:0000256" key="7">
    <source>
        <dbReference type="ARBA" id="ARBA00022771"/>
    </source>
</evidence>
<dbReference type="PANTHER" id="PTHR45838">
    <property type="entry name" value="HISTONE-LYSINE-N-METHYLTRANSFERASE 2 KMT2 FAMILY MEMBER"/>
    <property type="match status" value="1"/>
</dbReference>
<dbReference type="GO" id="GO:0008270">
    <property type="term" value="F:zinc ion binding"/>
    <property type="evidence" value="ECO:0007669"/>
    <property type="project" value="UniProtKB-KW"/>
</dbReference>
<sequence>MEYQYLVGLNARSFYEGPGKTRSALGLTAEIMQQPQCESQQTASSPITCMVATQPWLSASSFDNAARPFSTFIDSFSGKFSLPENSMVMNQFGQGPRCVDMSRFARLPYIAKFDSAFSRQGHSGMYQQPLKVSPGTDENGTYTHYQSGITSNHLEKQDYLTFRSSAQQMADQGNIKACKRPRVFCCSISGSFLDGELSMSKTGCLGVVCSCHNMHMSVAQFSVHAGLLATNPGQCVFMESGESLVQWRKMYFSQFGVMVPEDHMGWDWENWNADDENSLTQKVACMQEGCKGSELALHRDCLLKNGSQNISTHQFTVVERSFIDFTGHVSDKSLAFSQKSPSVMVRSPTMDIKEFSGDGIGQTSVTKQANMLNTENYISKHVVDNSVLSEKIAFELCDEQQATLCKEEMESNCATSNFGFKLGWPPEQALSLGSVRWNSFQSKCSSGGMQEVRSRSTGMTSQGRQYMFCTRASPENGDVYSFNWQGGGQKPKEFAASRLDMESNDHVGTHKLENHALYNVNDVQMLPKITIALNAGASLPSDVIMQTPGNRNRNVQEKIELPPSNNPLVSALNTHLANLGKETGDDFDTYVAGLDKEGGGHSQSHPESSLSLKADQKNLQTSREHDMLVIADECSSPLMGPSEVRTIASETFVLKNDSRSTVVATSELYDRSITTWEKEQPFSESLSSFHMRLHGCTTSRVVDSNVYENGNQNGESAKESHLCPFSPAADTAYSNPIHAIDQARILNNIGGRHLNEPCGIDNGVHHNDINPVQSHTGSDFILAQEGEGVTDEKKPWTDEIAKENYNCTEINRGNISESLASRNIVVQYSRDDDRPADFVVGIENVCLSDGRATHICADAEPDAVDVEATAEKSPLCPGSFNQPKKVSFIGHSVSSKGLKMKSNNMYSYATVDSVTKVILCTDVLDEGSAIGRCCSSMEVDAETMPRTSSLSLPACIQPRESQTSMANSSSSNVVISETFSNSVQVWNLFKEVDKRDTLTQTRVHCATGEPMETSSRRGRRHLKRKSLSLWSSEKVKDHQKLNQTEHLESMSASKTSNSTFWPFIPNCLKRKRSDLASSQTIMNMNNRISRQYNKEECVLKCGVLQAARGPKKEIPHKEITQSNLISNGKHISESRRQRRQYLSSILRNNAILNFKARVSSRKSKCTTFSASDMRHGKSNAERTKVKSIKMASLSSILGVPKGRSQIRSVNEICCNRPHEHSKSRLSRMKFSQEGISDSNRSPAVSVCPEGNVKSSNHPKLGNGKQSFEISWANQQNKSLGPQKRTLGKSISISQALNLEVKMVTVPLKFIEAKRLEPEVLRKESKALLVSTPGQSRFSSQIPKKMQFLNANVKMGQSIFKLQTERTGFPSSDEIGGAKLAKKKRKHDSEPNGAAKPTNNRRPECCICGDLMVQSNNMMIDCYRCGIKVHQACYGVTEIGKKPWMCRPCKSTAANIVCVLCGYRGGAMTRAKKSNVLVKELIQAWHNENAKKKIALGSAISDCTSEQGHLSINVRAVSRTESNKIENIARKNDTTKVLQEGLNMFRNSVTNGSNDPKAAQWVHVVCALWMPGTRCINVATMAIFDVSGVTHSARRLICSICKRAGGACMRCRVPNCGTPFHPWCAHGKGLLQNEAFGGEDEKVGFFGKCLVHGNLVQKCSKEALVVESAPVNVLADHGTCARTDGSYKRGEASFGKKIVDPALLEVLHEDVTAWLSKREHRRSIGRFIEIDDSDKYARYKQEQGWKRLVVYKSSIHALGLYTSESIMKGEMVVEYVGEIIGLRVADKREANYLTNGKLQYRGAFYLFRIDEEHIIDATCKGGIARFANHSCFPNCVAKIISVDGKKKVALFAEKGIAAGEELTYDYKLDFETENRLPCYCKSVGCRGFLN</sequence>
<dbReference type="CDD" id="cd10518">
    <property type="entry name" value="SET_SETD1-like"/>
    <property type="match status" value="1"/>
</dbReference>
<keyword evidence="4" id="KW-0949">S-adenosyl-L-methionine</keyword>
<dbReference type="InterPro" id="IPR034732">
    <property type="entry name" value="EPHD"/>
</dbReference>
<evidence type="ECO:0000256" key="11">
    <source>
        <dbReference type="ARBA" id="ARBA00023163"/>
    </source>
</evidence>
<dbReference type="Pfam" id="PF13831">
    <property type="entry name" value="PHD_2"/>
    <property type="match status" value="1"/>
</dbReference>
<dbReference type="Gene3D" id="3.30.40.10">
    <property type="entry name" value="Zinc/RING finger domain, C3HC4 (zinc finger)"/>
    <property type="match status" value="2"/>
</dbReference>
<dbReference type="Proteomes" id="UP000825935">
    <property type="component" value="Chromosome 26"/>
</dbReference>
<keyword evidence="12" id="KW-0539">Nucleus</keyword>
<dbReference type="PROSITE" id="PS50868">
    <property type="entry name" value="POST_SET"/>
    <property type="match status" value="1"/>
</dbReference>
<accession>A0A8T2RIF7</accession>
<evidence type="ECO:0000256" key="13">
    <source>
        <dbReference type="PROSITE-ProRule" id="PRU00146"/>
    </source>
</evidence>
<dbReference type="SMART" id="SM00249">
    <property type="entry name" value="PHD"/>
    <property type="match status" value="2"/>
</dbReference>
<dbReference type="GO" id="GO:0045893">
    <property type="term" value="P:positive regulation of DNA-templated transcription"/>
    <property type="evidence" value="ECO:0007669"/>
    <property type="project" value="TreeGrafter"/>
</dbReference>
<keyword evidence="3" id="KW-0808">Transferase</keyword>
<dbReference type="OMA" id="RTHHREY"/>
<feature type="compositionally biased region" description="Polar residues" evidence="14">
    <location>
        <begin position="1252"/>
        <end position="1261"/>
    </location>
</feature>
<evidence type="ECO:0000256" key="14">
    <source>
        <dbReference type="SAM" id="MobiDB-lite"/>
    </source>
</evidence>
<dbReference type="Pfam" id="PF16135">
    <property type="entry name" value="TDBD"/>
    <property type="match status" value="1"/>
</dbReference>
<evidence type="ECO:0000259" key="18">
    <source>
        <dbReference type="PROSITE" id="PS51805"/>
    </source>
</evidence>